<accession>A0A1G2P389</accession>
<evidence type="ECO:0000313" key="2">
    <source>
        <dbReference type="EMBL" id="OHA42800.1"/>
    </source>
</evidence>
<dbReference type="GO" id="GO:0005737">
    <property type="term" value="C:cytoplasm"/>
    <property type="evidence" value="ECO:0007669"/>
    <property type="project" value="TreeGrafter"/>
</dbReference>
<proteinExistence type="inferred from homology"/>
<evidence type="ECO:0000256" key="1">
    <source>
        <dbReference type="ARBA" id="ARBA00010105"/>
    </source>
</evidence>
<comment type="caution">
    <text evidence="2">The sequence shown here is derived from an EMBL/GenBank/DDBJ whole genome shotgun (WGS) entry which is preliminary data.</text>
</comment>
<evidence type="ECO:0008006" key="4">
    <source>
        <dbReference type="Google" id="ProtNLM"/>
    </source>
</evidence>
<protein>
    <recommendedName>
        <fullName evidence="4">Metal-dependent hydrolase</fullName>
    </recommendedName>
</protein>
<comment type="similarity">
    <text evidence="1">Belongs to the MYG1 family.</text>
</comment>
<dbReference type="Proteomes" id="UP000177269">
    <property type="component" value="Unassembled WGS sequence"/>
</dbReference>
<name>A0A1G2P389_9BACT</name>
<dbReference type="PANTHER" id="PTHR11215:SF1">
    <property type="entry name" value="MYG1 EXONUCLEASE"/>
    <property type="match status" value="1"/>
</dbReference>
<dbReference type="EMBL" id="MHSK01000006">
    <property type="protein sequence ID" value="OHA42800.1"/>
    <property type="molecule type" value="Genomic_DNA"/>
</dbReference>
<dbReference type="AlphaFoldDB" id="A0A1G2P389"/>
<gene>
    <name evidence="2" type="ORF">A3G52_03280</name>
</gene>
<dbReference type="InterPro" id="IPR003226">
    <property type="entry name" value="MYG1_exonuclease"/>
</dbReference>
<reference evidence="2 3" key="1">
    <citation type="journal article" date="2016" name="Nat. Commun.">
        <title>Thousands of microbial genomes shed light on interconnected biogeochemical processes in an aquifer system.</title>
        <authorList>
            <person name="Anantharaman K."/>
            <person name="Brown C.T."/>
            <person name="Hug L.A."/>
            <person name="Sharon I."/>
            <person name="Castelle C.J."/>
            <person name="Probst A.J."/>
            <person name="Thomas B.C."/>
            <person name="Singh A."/>
            <person name="Wilkins M.J."/>
            <person name="Karaoz U."/>
            <person name="Brodie E.L."/>
            <person name="Williams K.H."/>
            <person name="Hubbard S.S."/>
            <person name="Banfield J.F."/>
        </authorList>
    </citation>
    <scope>NUCLEOTIDE SEQUENCE [LARGE SCALE GENOMIC DNA]</scope>
</reference>
<evidence type="ECO:0000313" key="3">
    <source>
        <dbReference type="Proteomes" id="UP000177269"/>
    </source>
</evidence>
<sequence>MNKNNDSKIKIATHDGKFHADDCFSVSAILCYLKKELSDVEVTRSRDKKDWDRADFLVDVGNVYDEVNNRFDHHQEGGAGARTNGIPYASFGLVWKKYGPEICGGLKEVADSVDETLVATVDAFDNGMDLVKPVIGDVFPYVFDRFALASNPSWIEKKESAEDNFREVVGIFKRVVEREVVFSTAKYRAREEIMESYRSAEDKRLIVLNKDYPWQAILSSLKEPLYAVYPRDDGTFGIKAVLDSVLDFKNRKNLPADWAGKRDRELQEASGVSDAVFCHNSRFMAVAKTQEGAVELAKRALNRR</sequence>
<dbReference type="PANTHER" id="PTHR11215">
    <property type="entry name" value="METAL DEPENDENT HYDROLASE - RELATED"/>
    <property type="match status" value="1"/>
</dbReference>
<organism evidence="2 3">
    <name type="scientific">Candidatus Taylorbacteria bacterium RIFCSPLOWO2_12_FULL_43_20</name>
    <dbReference type="NCBI Taxonomy" id="1802332"/>
    <lineage>
        <taxon>Bacteria</taxon>
        <taxon>Candidatus Tayloriibacteriota</taxon>
    </lineage>
</organism>
<dbReference type="Pfam" id="PF03690">
    <property type="entry name" value="MYG1_exonuc"/>
    <property type="match status" value="1"/>
</dbReference>